<dbReference type="AlphaFoldDB" id="A0AAW7TFK3"/>
<name>A0AAW7TFK3_BURVI</name>
<comment type="caution">
    <text evidence="1">The sequence shown here is derived from an EMBL/GenBank/DDBJ whole genome shotgun (WGS) entry which is preliminary data.</text>
</comment>
<protein>
    <recommendedName>
        <fullName evidence="3">Lipoprotein</fullName>
    </recommendedName>
</protein>
<dbReference type="RefSeq" id="WP_117337813.1">
    <property type="nucleotide sequence ID" value="NZ_JAUJRV010000050.1"/>
</dbReference>
<accession>A0AAW7TFK3</accession>
<evidence type="ECO:0000313" key="2">
    <source>
        <dbReference type="Proteomes" id="UP001171620"/>
    </source>
</evidence>
<reference evidence="1" key="1">
    <citation type="submission" date="2023-07" db="EMBL/GenBank/DDBJ databases">
        <title>A collection of bacterial strains from the Burkholderia cepacia Research Laboratory and Repository.</title>
        <authorList>
            <person name="Lipuma J."/>
            <person name="Spilker T."/>
            <person name="Caverly L."/>
        </authorList>
    </citation>
    <scope>NUCLEOTIDE SEQUENCE</scope>
    <source>
        <strain evidence="1">AU44268</strain>
    </source>
</reference>
<proteinExistence type="predicted"/>
<gene>
    <name evidence="1" type="ORF">QZM33_32175</name>
</gene>
<dbReference type="EMBL" id="JAUJRV010000050">
    <property type="protein sequence ID" value="MDN7799593.1"/>
    <property type="molecule type" value="Genomic_DNA"/>
</dbReference>
<dbReference type="Proteomes" id="UP001171620">
    <property type="component" value="Unassembled WGS sequence"/>
</dbReference>
<evidence type="ECO:0008006" key="3">
    <source>
        <dbReference type="Google" id="ProtNLM"/>
    </source>
</evidence>
<sequence>MDKQNRVRLKARATVILLAVCGAQSLVFLLSAATQILAIDPPPLSFAVFGGVTAVLASAWIQEDAQHAFEVADRKGFLIRDGEHHRIRTVRRDCPKLWLVVLHLELHPELMAS</sequence>
<evidence type="ECO:0000313" key="1">
    <source>
        <dbReference type="EMBL" id="MDN7799593.1"/>
    </source>
</evidence>
<organism evidence="1 2">
    <name type="scientific">Burkholderia vietnamiensis</name>
    <dbReference type="NCBI Taxonomy" id="60552"/>
    <lineage>
        <taxon>Bacteria</taxon>
        <taxon>Pseudomonadati</taxon>
        <taxon>Pseudomonadota</taxon>
        <taxon>Betaproteobacteria</taxon>
        <taxon>Burkholderiales</taxon>
        <taxon>Burkholderiaceae</taxon>
        <taxon>Burkholderia</taxon>
        <taxon>Burkholderia cepacia complex</taxon>
    </lineage>
</organism>